<keyword evidence="2" id="KW-1185">Reference proteome</keyword>
<gene>
    <name evidence="1" type="ORF">LZC95_39765</name>
</gene>
<protein>
    <submittedName>
        <fullName evidence="1">Uncharacterized protein</fullName>
    </submittedName>
</protein>
<proteinExistence type="predicted"/>
<dbReference type="RefSeq" id="WP_394843177.1">
    <property type="nucleotide sequence ID" value="NZ_CP089982.1"/>
</dbReference>
<dbReference type="EMBL" id="CP089982">
    <property type="protein sequence ID" value="WXA92573.1"/>
    <property type="molecule type" value="Genomic_DNA"/>
</dbReference>
<evidence type="ECO:0000313" key="1">
    <source>
        <dbReference type="EMBL" id="WXA92573.1"/>
    </source>
</evidence>
<accession>A0ABZ2K5D6</accession>
<organism evidence="1 2">
    <name type="scientific">Pendulispora brunnea</name>
    <dbReference type="NCBI Taxonomy" id="2905690"/>
    <lineage>
        <taxon>Bacteria</taxon>
        <taxon>Pseudomonadati</taxon>
        <taxon>Myxococcota</taxon>
        <taxon>Myxococcia</taxon>
        <taxon>Myxococcales</taxon>
        <taxon>Sorangiineae</taxon>
        <taxon>Pendulisporaceae</taxon>
        <taxon>Pendulispora</taxon>
    </lineage>
</organism>
<name>A0ABZ2K5D6_9BACT</name>
<evidence type="ECO:0000313" key="2">
    <source>
        <dbReference type="Proteomes" id="UP001379533"/>
    </source>
</evidence>
<sequence length="199" mass="21504">MLENGAARFCIGSRGARLDAHLETGAPVRRIDAEVDGTEFYELARALREHLGRGAPFREADMLPGTPHSSTAGELEPPLFRSVFATDRGRTVMWCTCFLGLLGVGGVLALANPSGPAKEPPQATRVVFEEAPPKKPECKLHDELCCNGPGQPLCRHCSRGDKPPCCNGPGEPRCCGYPGAPPCEDPANWWRREPDIPGY</sequence>
<dbReference type="Proteomes" id="UP001379533">
    <property type="component" value="Chromosome"/>
</dbReference>
<reference evidence="1 2" key="1">
    <citation type="submission" date="2021-12" db="EMBL/GenBank/DDBJ databases">
        <title>Discovery of the Pendulisporaceae a myxobacterial family with distinct sporulation behavior and unique specialized metabolism.</title>
        <authorList>
            <person name="Garcia R."/>
            <person name="Popoff A."/>
            <person name="Bader C.D."/>
            <person name="Loehr J."/>
            <person name="Walesch S."/>
            <person name="Walt C."/>
            <person name="Boldt J."/>
            <person name="Bunk B."/>
            <person name="Haeckl F.J.F.P.J."/>
            <person name="Gunesch A.P."/>
            <person name="Birkelbach J."/>
            <person name="Nuebel U."/>
            <person name="Pietschmann T."/>
            <person name="Bach T."/>
            <person name="Mueller R."/>
        </authorList>
    </citation>
    <scope>NUCLEOTIDE SEQUENCE [LARGE SCALE GENOMIC DNA]</scope>
    <source>
        <strain evidence="1 2">MSr12523</strain>
    </source>
</reference>